<dbReference type="SUPFAM" id="SSF63829">
    <property type="entry name" value="Calcium-dependent phosphotriesterase"/>
    <property type="match status" value="1"/>
</dbReference>
<name>A0A7V2ZJ70_9BACT</name>
<dbReference type="NCBIfam" id="NF012200">
    <property type="entry name" value="choice_anch_D"/>
    <property type="match status" value="2"/>
</dbReference>
<evidence type="ECO:0000259" key="11">
    <source>
        <dbReference type="Pfam" id="PF13360"/>
    </source>
</evidence>
<evidence type="ECO:0000256" key="6">
    <source>
        <dbReference type="ARBA" id="ARBA00022989"/>
    </source>
</evidence>
<dbReference type="InterPro" id="IPR053879">
    <property type="entry name" value="HYDIN_VesB_CFA65-like_Ig"/>
</dbReference>
<dbReference type="InterPro" id="IPR011047">
    <property type="entry name" value="Quinoprotein_ADH-like_sf"/>
</dbReference>
<dbReference type="GO" id="GO:0016020">
    <property type="term" value="C:membrane"/>
    <property type="evidence" value="ECO:0007669"/>
    <property type="project" value="UniProtKB-SubCell"/>
</dbReference>
<evidence type="ECO:0000256" key="4">
    <source>
        <dbReference type="ARBA" id="ARBA00022490"/>
    </source>
</evidence>
<dbReference type="PANTHER" id="PTHR21419:SF30">
    <property type="entry name" value="IG-LIKE DOMAIN-CONTAINING PROTEIN"/>
    <property type="match status" value="1"/>
</dbReference>
<protein>
    <submittedName>
        <fullName evidence="14">Choice-of-anchor D domain-containing protein</fullName>
    </submittedName>
</protein>
<dbReference type="NCBIfam" id="TIGR04183">
    <property type="entry name" value="Por_Secre_tail"/>
    <property type="match status" value="1"/>
</dbReference>
<dbReference type="InterPro" id="IPR018391">
    <property type="entry name" value="PQQ_b-propeller_rpt"/>
</dbReference>
<evidence type="ECO:0000256" key="2">
    <source>
        <dbReference type="ARBA" id="ARBA00004167"/>
    </source>
</evidence>
<dbReference type="Gene3D" id="2.60.40.4070">
    <property type="match status" value="1"/>
</dbReference>
<dbReference type="InterPro" id="IPR002372">
    <property type="entry name" value="PQQ_rpt_dom"/>
</dbReference>
<dbReference type="SUPFAM" id="SSF50998">
    <property type="entry name" value="Quinoprotein alcohol dehydrogenase-like"/>
    <property type="match status" value="1"/>
</dbReference>
<keyword evidence="9" id="KW-0966">Cell projection</keyword>
<keyword evidence="8" id="KW-0472">Membrane</keyword>
<evidence type="ECO:0000256" key="7">
    <source>
        <dbReference type="ARBA" id="ARBA00023069"/>
    </source>
</evidence>
<dbReference type="InterPro" id="IPR026444">
    <property type="entry name" value="Secre_tail"/>
</dbReference>
<keyword evidence="4" id="KW-0963">Cytoplasm</keyword>
<dbReference type="PANTHER" id="PTHR21419">
    <property type="match status" value="1"/>
</dbReference>
<evidence type="ECO:0000256" key="3">
    <source>
        <dbReference type="ARBA" id="ARBA00004496"/>
    </source>
</evidence>
<dbReference type="SMART" id="SM00564">
    <property type="entry name" value="PQQ"/>
    <property type="match status" value="3"/>
</dbReference>
<dbReference type="Gene3D" id="2.130.10.10">
    <property type="entry name" value="YVTN repeat-like/Quinoprotein amine dehydrogenase"/>
    <property type="match status" value="1"/>
</dbReference>
<dbReference type="Pfam" id="PF22544">
    <property type="entry name" value="HYDIN_VesB_CFA65-like_Ig"/>
    <property type="match status" value="1"/>
</dbReference>
<keyword evidence="6" id="KW-1133">Transmembrane helix</keyword>
<keyword evidence="10" id="KW-0732">Signal</keyword>
<feature type="domain" description="Pyrrolo-quinoline quinone repeat" evidence="11">
    <location>
        <begin position="687"/>
        <end position="880"/>
    </location>
</feature>
<dbReference type="InterPro" id="IPR045232">
    <property type="entry name" value="FAM234"/>
</dbReference>
<evidence type="ECO:0000256" key="1">
    <source>
        <dbReference type="ARBA" id="ARBA00004138"/>
    </source>
</evidence>
<evidence type="ECO:0000256" key="10">
    <source>
        <dbReference type="SAM" id="SignalP"/>
    </source>
</evidence>
<dbReference type="InterPro" id="IPR015943">
    <property type="entry name" value="WD40/YVTN_repeat-like_dom_sf"/>
</dbReference>
<sequence length="1084" mass="118256">MKNLLLLFTLLSNLLFSQTLIQTVNLPGGTFYNSGYGLVYVNGKYWISSDNSTVGAGVLNAVNDQGVQVANLIIQYPGLRASQGLAFDGTDFWYVERKVARCDLFKVSTTGVVLDSITTPELFAGNTSIILGGAAWDGTGLWISVYSPDTRVALYKVNVAARAIVDTILIQQFGLQPTGVTVKGDTLFFVMDGFQNNDERIYAFSLTTKDTLFSFHVPEQPGVRQNPRGLAWDGSYFWLLAEPVGASTGRQLFKYDLGGTGTPSINLITTSINFGNVMIDSTVTQNILIRNYGSANLRIDSAKISNPVFTLGTSFPIIIQPGVTVSIPVSFTPTANQTYNDSVMFFHNDPNFAYSRTLLTGTGVYTAPYIVFVPPALVFGNKRVNSTSYLTLTIENHGSNTLTIDSVKLKSDKFYFVNLFTPINILPLSSFSFNVWFKPTSLQLFTDSVIVYSNASNGNTLYVSCSGTGVVADPTLGNIFWQGQIPPNPGTSYQDYTPRSIKKIQDINGDGIKDIVVATENYWTLAFNGNSSGSGDILWMYSTYFGSINTGSVDYEQCMQIASDLNNDGHEDVVIGTGGGNEFVYALNGLTGEVLWEFGNSSTTADGDIMGLDVKRDFTNDGIPDVLCTASGNESTGEGRFSIYLLNGANGQEIWRINQAPEQKLKYMVTSTDAGGAAGSRVGTLNEVIGFNQTGGIRWTFPTTGTPWTVKEISDIGGISGSDVVVGTTTGRVYLVDGHSGQQLWQANIGNVFIEDLRVTPDMNNSGYPDILVSGIYPNIFLLEGQNGNVIWQNYTGGNILGKDVLSDLTGDGYPEFGSASLNNLVHIYDGRDGQIKFQYAFGGGGNSTAAEHVVDLDDIDGNYSSEFVACSRDGRVICFSGGTDIIPVEMKTFYASVDGNNVNLSWTTVTEINNKGFEIYRKPIISNQSSVEDTEWKIIGFVNGKGTTTEPQNYSFSDKNLNAGKYLYRLKQVDFDGSFKYYNEIEVSVGIPQQFSLEQNYPNPFNPVTKIVYTIPAVGKNPVTLKIFDVLGNEVATLVNENQDAGRYEVMFDAGKYGLASGIYFYQLKYGEQSDIKKFVLMK</sequence>
<evidence type="ECO:0000313" key="14">
    <source>
        <dbReference type="EMBL" id="HFI90891.1"/>
    </source>
</evidence>
<dbReference type="AlphaFoldDB" id="A0A7V2ZJ70"/>
<comment type="subcellular location">
    <subcellularLocation>
        <location evidence="1">Cell projection</location>
        <location evidence="1">Cilium</location>
    </subcellularLocation>
    <subcellularLocation>
        <location evidence="3">Cytoplasm</location>
    </subcellularLocation>
    <subcellularLocation>
        <location evidence="2">Membrane</location>
        <topology evidence="2">Single-pass membrane protein</topology>
    </subcellularLocation>
</comment>
<organism evidence="14">
    <name type="scientific">Ignavibacterium album</name>
    <dbReference type="NCBI Taxonomy" id="591197"/>
    <lineage>
        <taxon>Bacteria</taxon>
        <taxon>Pseudomonadati</taxon>
        <taxon>Ignavibacteriota</taxon>
        <taxon>Ignavibacteria</taxon>
        <taxon>Ignavibacteriales</taxon>
        <taxon>Ignavibacteriaceae</taxon>
        <taxon>Ignavibacterium</taxon>
    </lineage>
</organism>
<feature type="signal peptide" evidence="10">
    <location>
        <begin position="1"/>
        <end position="21"/>
    </location>
</feature>
<evidence type="ECO:0000259" key="13">
    <source>
        <dbReference type="Pfam" id="PF22544"/>
    </source>
</evidence>
<comment type="caution">
    <text evidence="14">The sequence shown here is derived from an EMBL/GenBank/DDBJ whole genome shotgun (WGS) entry which is preliminary data.</text>
</comment>
<dbReference type="EMBL" id="DSUJ01000008">
    <property type="protein sequence ID" value="HFI90891.1"/>
    <property type="molecule type" value="Genomic_DNA"/>
</dbReference>
<evidence type="ECO:0000259" key="12">
    <source>
        <dbReference type="Pfam" id="PF18962"/>
    </source>
</evidence>
<proteinExistence type="predicted"/>
<keyword evidence="7" id="KW-0969">Cilium</keyword>
<gene>
    <name evidence="14" type="ORF">ENS31_05075</name>
</gene>
<evidence type="ECO:0000256" key="8">
    <source>
        <dbReference type="ARBA" id="ARBA00023136"/>
    </source>
</evidence>
<dbReference type="Gene3D" id="2.60.40.10">
    <property type="entry name" value="Immunoglobulins"/>
    <property type="match status" value="3"/>
</dbReference>
<evidence type="ECO:0000256" key="5">
    <source>
        <dbReference type="ARBA" id="ARBA00022692"/>
    </source>
</evidence>
<accession>A0A7V2ZJ70</accession>
<feature type="domain" description="HYDIN/VesB/CFA65-like Ig-like" evidence="13">
    <location>
        <begin position="265"/>
        <end position="349"/>
    </location>
</feature>
<dbReference type="Pfam" id="PF18962">
    <property type="entry name" value="Por_Secre_tail"/>
    <property type="match status" value="1"/>
</dbReference>
<keyword evidence="5" id="KW-0812">Transmembrane</keyword>
<feature type="chain" id="PRO_5030784124" evidence="10">
    <location>
        <begin position="22"/>
        <end position="1084"/>
    </location>
</feature>
<dbReference type="Pfam" id="PF13360">
    <property type="entry name" value="PQQ_2"/>
    <property type="match status" value="1"/>
</dbReference>
<reference evidence="14" key="1">
    <citation type="journal article" date="2020" name="mSystems">
        <title>Genome- and Community-Level Interaction Insights into Carbon Utilization and Element Cycling Functions of Hydrothermarchaeota in Hydrothermal Sediment.</title>
        <authorList>
            <person name="Zhou Z."/>
            <person name="Liu Y."/>
            <person name="Xu W."/>
            <person name="Pan J."/>
            <person name="Luo Z.H."/>
            <person name="Li M."/>
        </authorList>
    </citation>
    <scope>NUCLEOTIDE SEQUENCE [LARGE SCALE GENOMIC DNA]</scope>
    <source>
        <strain evidence="14">SpSt-479</strain>
    </source>
</reference>
<dbReference type="InterPro" id="IPR013783">
    <property type="entry name" value="Ig-like_fold"/>
</dbReference>
<feature type="domain" description="Secretion system C-terminal sorting" evidence="12">
    <location>
        <begin position="1002"/>
        <end position="1081"/>
    </location>
</feature>
<dbReference type="GO" id="GO:0005737">
    <property type="term" value="C:cytoplasm"/>
    <property type="evidence" value="ECO:0007669"/>
    <property type="project" value="UniProtKB-SubCell"/>
</dbReference>
<evidence type="ECO:0000256" key="9">
    <source>
        <dbReference type="ARBA" id="ARBA00023273"/>
    </source>
</evidence>